<comment type="caution">
    <text evidence="2">The sequence shown here is derived from an EMBL/GenBank/DDBJ whole genome shotgun (WGS) entry which is preliminary data.</text>
</comment>
<dbReference type="PANTHER" id="PTHR10127:SF850">
    <property type="entry name" value="METALLOENDOPEPTIDASE"/>
    <property type="match status" value="1"/>
</dbReference>
<dbReference type="InterPro" id="IPR024079">
    <property type="entry name" value="MetalloPept_cat_dom_sf"/>
</dbReference>
<dbReference type="SUPFAM" id="SSF55486">
    <property type="entry name" value="Metalloproteases ('zincins'), catalytic domain"/>
    <property type="match status" value="1"/>
</dbReference>
<dbReference type="EMBL" id="JANBPK010001507">
    <property type="protein sequence ID" value="KAJ2922196.1"/>
    <property type="molecule type" value="Genomic_DNA"/>
</dbReference>
<dbReference type="AlphaFoldDB" id="A0A9W8IRW6"/>
<dbReference type="Proteomes" id="UP001140091">
    <property type="component" value="Unassembled WGS sequence"/>
</dbReference>
<evidence type="ECO:0000313" key="2">
    <source>
        <dbReference type="EMBL" id="KAJ2922196.1"/>
    </source>
</evidence>
<dbReference type="Pfam" id="PF01400">
    <property type="entry name" value="Astacin"/>
    <property type="match status" value="1"/>
</dbReference>
<dbReference type="GO" id="GO:0004222">
    <property type="term" value="F:metalloendopeptidase activity"/>
    <property type="evidence" value="ECO:0007669"/>
    <property type="project" value="InterPro"/>
</dbReference>
<dbReference type="PANTHER" id="PTHR10127">
    <property type="entry name" value="DISCOIDIN, CUB, EGF, LAMININ , AND ZINC METALLOPROTEASE DOMAIN CONTAINING"/>
    <property type="match status" value="1"/>
</dbReference>
<feature type="domain" description="Peptidase metallopeptidase" evidence="1">
    <location>
        <begin position="47"/>
        <end position="204"/>
    </location>
</feature>
<dbReference type="Gene3D" id="3.40.390.10">
    <property type="entry name" value="Collagenase (Catalytic Domain)"/>
    <property type="match status" value="1"/>
</dbReference>
<reference evidence="2" key="1">
    <citation type="submission" date="2022-06" db="EMBL/GenBank/DDBJ databases">
        <title>Genome Sequence of Candolleomyces eurysporus.</title>
        <authorList>
            <person name="Buettner E."/>
        </authorList>
    </citation>
    <scope>NUCLEOTIDE SEQUENCE</scope>
    <source>
        <strain evidence="2">VTCC 930004</strain>
    </source>
</reference>
<name>A0A9W8IRW6_9AGAR</name>
<keyword evidence="3" id="KW-1185">Reference proteome</keyword>
<sequence length="336" mass="37417">MSSEAAPQQHIPADKNPEWYSRCCTDLSKVKPSRGRIDGMKAILTRASWLWENGKTITVGFVLPVPGTPVQQAKVQEVVKEWEKYANLKFRFIPDGNDAEIRISFDDSGSWSWVGTVALSIPKPTQTMNFGWVDSNPGIADEERGVILHEFGHAIGYMHEHQSPRRGEKLTLNEQVIIDFTKKTQIPPWTEEETRQNIINVYSRAEVSNFSAVDFTSIMMYFMPANWNVQGIEIPPNENLSPLDKAYAFLNYPFLVGTASADPSVTLLNALNGAGVTGPSRASIALEYIENDWKGLRAEFTRWAVNQRAISDRAQAVSEREEAAAAVAAVAEVEAD</sequence>
<dbReference type="GO" id="GO:0006508">
    <property type="term" value="P:proteolysis"/>
    <property type="evidence" value="ECO:0007669"/>
    <property type="project" value="InterPro"/>
</dbReference>
<protein>
    <recommendedName>
        <fullName evidence="1">Peptidase metallopeptidase domain-containing protein</fullName>
    </recommendedName>
</protein>
<organism evidence="2 3">
    <name type="scientific">Candolleomyces eurysporus</name>
    <dbReference type="NCBI Taxonomy" id="2828524"/>
    <lineage>
        <taxon>Eukaryota</taxon>
        <taxon>Fungi</taxon>
        <taxon>Dikarya</taxon>
        <taxon>Basidiomycota</taxon>
        <taxon>Agaricomycotina</taxon>
        <taxon>Agaricomycetes</taxon>
        <taxon>Agaricomycetidae</taxon>
        <taxon>Agaricales</taxon>
        <taxon>Agaricineae</taxon>
        <taxon>Psathyrellaceae</taxon>
        <taxon>Candolleomyces</taxon>
    </lineage>
</organism>
<gene>
    <name evidence="2" type="ORF">H1R20_g14902</name>
</gene>
<dbReference type="GO" id="GO:0008270">
    <property type="term" value="F:zinc ion binding"/>
    <property type="evidence" value="ECO:0007669"/>
    <property type="project" value="InterPro"/>
</dbReference>
<evidence type="ECO:0000313" key="3">
    <source>
        <dbReference type="Proteomes" id="UP001140091"/>
    </source>
</evidence>
<evidence type="ECO:0000259" key="1">
    <source>
        <dbReference type="SMART" id="SM00235"/>
    </source>
</evidence>
<dbReference type="SMART" id="SM00235">
    <property type="entry name" value="ZnMc"/>
    <property type="match status" value="1"/>
</dbReference>
<dbReference type="InterPro" id="IPR006026">
    <property type="entry name" value="Peptidase_Metallo"/>
</dbReference>
<dbReference type="InterPro" id="IPR001506">
    <property type="entry name" value="Peptidase_M12A"/>
</dbReference>
<proteinExistence type="predicted"/>
<feature type="non-terminal residue" evidence="2">
    <location>
        <position position="1"/>
    </location>
</feature>
<accession>A0A9W8IRW6</accession>
<dbReference type="OrthoDB" id="5945790at2759"/>